<evidence type="ECO:0000256" key="5">
    <source>
        <dbReference type="SAM" id="Phobius"/>
    </source>
</evidence>
<evidence type="ECO:0000256" key="3">
    <source>
        <dbReference type="ARBA" id="ARBA00022989"/>
    </source>
</evidence>
<feature type="transmembrane region" description="Helical" evidence="5">
    <location>
        <begin position="60"/>
        <end position="82"/>
    </location>
</feature>
<dbReference type="PANTHER" id="PTHR11863">
    <property type="entry name" value="STEROL DESATURASE"/>
    <property type="match status" value="1"/>
</dbReference>
<feature type="domain" description="Fatty acid hydroxylase" evidence="6">
    <location>
        <begin position="106"/>
        <end position="240"/>
    </location>
</feature>
<evidence type="ECO:0000313" key="7">
    <source>
        <dbReference type="EMBL" id="POY36635.1"/>
    </source>
</evidence>
<dbReference type="AlphaFoldDB" id="A0A2S5A256"/>
<evidence type="ECO:0000313" key="8">
    <source>
        <dbReference type="Proteomes" id="UP000236893"/>
    </source>
</evidence>
<keyword evidence="2 5" id="KW-0812">Transmembrane</keyword>
<comment type="caution">
    <text evidence="7">The sequence shown here is derived from an EMBL/GenBank/DDBJ whole genome shotgun (WGS) entry which is preliminary data.</text>
</comment>
<dbReference type="GO" id="GO:0016020">
    <property type="term" value="C:membrane"/>
    <property type="evidence" value="ECO:0007669"/>
    <property type="project" value="UniProtKB-SubCell"/>
</dbReference>
<dbReference type="RefSeq" id="WP_103788938.1">
    <property type="nucleotide sequence ID" value="NZ_PQVF01000006.1"/>
</dbReference>
<feature type="transmembrane region" description="Helical" evidence="5">
    <location>
        <begin position="12"/>
        <end position="39"/>
    </location>
</feature>
<accession>A0A2S5A256</accession>
<dbReference type="InterPro" id="IPR006694">
    <property type="entry name" value="Fatty_acid_hydroxylase"/>
</dbReference>
<keyword evidence="8" id="KW-1185">Reference proteome</keyword>
<dbReference type="GO" id="GO:0005506">
    <property type="term" value="F:iron ion binding"/>
    <property type="evidence" value="ECO:0007669"/>
    <property type="project" value="InterPro"/>
</dbReference>
<evidence type="ECO:0000259" key="6">
    <source>
        <dbReference type="Pfam" id="PF04116"/>
    </source>
</evidence>
<dbReference type="EMBL" id="PQVF01000006">
    <property type="protein sequence ID" value="POY36635.1"/>
    <property type="molecule type" value="Genomic_DNA"/>
</dbReference>
<protein>
    <submittedName>
        <fullName evidence="7">Sterol desaturase family protein</fullName>
    </submittedName>
</protein>
<evidence type="ECO:0000256" key="1">
    <source>
        <dbReference type="ARBA" id="ARBA00004370"/>
    </source>
</evidence>
<organism evidence="7 8">
    <name type="scientific">Solitalea longa</name>
    <dbReference type="NCBI Taxonomy" id="2079460"/>
    <lineage>
        <taxon>Bacteria</taxon>
        <taxon>Pseudomonadati</taxon>
        <taxon>Bacteroidota</taxon>
        <taxon>Sphingobacteriia</taxon>
        <taxon>Sphingobacteriales</taxon>
        <taxon>Sphingobacteriaceae</taxon>
        <taxon>Solitalea</taxon>
    </lineage>
</organism>
<evidence type="ECO:0000256" key="4">
    <source>
        <dbReference type="ARBA" id="ARBA00023136"/>
    </source>
</evidence>
<gene>
    <name evidence="7" type="ORF">C3K47_09685</name>
</gene>
<dbReference type="Pfam" id="PF04116">
    <property type="entry name" value="FA_hydroxylase"/>
    <property type="match status" value="1"/>
</dbReference>
<name>A0A2S5A256_9SPHI</name>
<sequence>MQSLITDWKVMSLLIFFIALGRYLFLAGSAYLICYKLGIKLLHRYKIQPKSPAEKQIKNELLFSLSTISIFSLVGIIVYFLYRKERTTIYLDINEHGWVYFFCSLVIMILLHDIYFYLTHRLLHTRWLLRNVHSVHHRSVNPTPLAAYCFHPVEAILQSLIVFPFVTILPINLFAFLLFTFLVLLMNVMGHLGFEFMSQRFRSSKIGMFFTSSTHHNLHHQKVNENYGYYFTWCDQLFKTIHKDTFK</sequence>
<proteinExistence type="predicted"/>
<reference evidence="7 8" key="1">
    <citation type="submission" date="2018-01" db="EMBL/GenBank/DDBJ databases">
        <authorList>
            <person name="Gaut B.S."/>
            <person name="Morton B.R."/>
            <person name="Clegg M.T."/>
            <person name="Duvall M.R."/>
        </authorList>
    </citation>
    <scope>NUCLEOTIDE SEQUENCE [LARGE SCALE GENOMIC DNA]</scope>
    <source>
        <strain evidence="7 8">HR-AV</strain>
    </source>
</reference>
<feature type="transmembrane region" description="Helical" evidence="5">
    <location>
        <begin position="97"/>
        <end position="118"/>
    </location>
</feature>
<keyword evidence="3 5" id="KW-1133">Transmembrane helix</keyword>
<dbReference type="Proteomes" id="UP000236893">
    <property type="component" value="Unassembled WGS sequence"/>
</dbReference>
<dbReference type="OrthoDB" id="9770329at2"/>
<keyword evidence="4 5" id="KW-0472">Membrane</keyword>
<dbReference type="InterPro" id="IPR050307">
    <property type="entry name" value="Sterol_Desaturase_Related"/>
</dbReference>
<dbReference type="GO" id="GO:0016491">
    <property type="term" value="F:oxidoreductase activity"/>
    <property type="evidence" value="ECO:0007669"/>
    <property type="project" value="InterPro"/>
</dbReference>
<evidence type="ECO:0000256" key="2">
    <source>
        <dbReference type="ARBA" id="ARBA00022692"/>
    </source>
</evidence>
<dbReference type="GO" id="GO:0008610">
    <property type="term" value="P:lipid biosynthetic process"/>
    <property type="evidence" value="ECO:0007669"/>
    <property type="project" value="InterPro"/>
</dbReference>
<comment type="subcellular location">
    <subcellularLocation>
        <location evidence="1">Membrane</location>
    </subcellularLocation>
</comment>